<comment type="caution">
    <text evidence="2">The sequence shown here is derived from an EMBL/GenBank/DDBJ whole genome shotgun (WGS) entry which is preliminary data.</text>
</comment>
<evidence type="ECO:0000256" key="1">
    <source>
        <dbReference type="SAM" id="SignalP"/>
    </source>
</evidence>
<proteinExistence type="predicted"/>
<dbReference type="GO" id="GO:0016853">
    <property type="term" value="F:isomerase activity"/>
    <property type="evidence" value="ECO:0007669"/>
    <property type="project" value="UniProtKB-KW"/>
</dbReference>
<dbReference type="InterPro" id="IPR011051">
    <property type="entry name" value="RmlC_Cupin_sf"/>
</dbReference>
<dbReference type="AlphaFoldDB" id="A0A495PZV1"/>
<dbReference type="Proteomes" id="UP000276282">
    <property type="component" value="Unassembled WGS sequence"/>
</dbReference>
<name>A0A495PZV1_9FLAO</name>
<dbReference type="SUPFAM" id="SSF51182">
    <property type="entry name" value="RmlC-like cupins"/>
    <property type="match status" value="1"/>
</dbReference>
<reference evidence="2 3" key="1">
    <citation type="submission" date="2018-10" db="EMBL/GenBank/DDBJ databases">
        <title>Genomic Encyclopedia of Archaeal and Bacterial Type Strains, Phase II (KMG-II): from individual species to whole genera.</title>
        <authorList>
            <person name="Goeker M."/>
        </authorList>
    </citation>
    <scope>NUCLEOTIDE SEQUENCE [LARGE SCALE GENOMIC DNA]</scope>
    <source>
        <strain evidence="2 3">DSM 19839</strain>
    </source>
</reference>
<keyword evidence="2" id="KW-0413">Isomerase</keyword>
<keyword evidence="1" id="KW-0732">Signal</keyword>
<dbReference type="OrthoDB" id="676420at2"/>
<protein>
    <submittedName>
        <fullName evidence="2">Mannose-6-phosphate isomerase-like protein (Cupin superfamily)</fullName>
    </submittedName>
</protein>
<accession>A0A495PZV1</accession>
<feature type="signal peptide" evidence="1">
    <location>
        <begin position="1"/>
        <end position="21"/>
    </location>
</feature>
<feature type="chain" id="PRO_5019821427" evidence="1">
    <location>
        <begin position="22"/>
        <end position="149"/>
    </location>
</feature>
<dbReference type="RefSeq" id="WP_147405620.1">
    <property type="nucleotide sequence ID" value="NZ_RBLG01000001.1"/>
</dbReference>
<sequence length="149" mass="17113">MKYIFILLVMLSILSFSNVSAQAQEPSKSFVYKTGDPTNWKIELDAVTAAPDNHKILLENDKVRVLEVVLKPGEREPIHHHRWPSVLYIQEAGDFIDFDMDGNVVFDSRDMSAPMKFPFTMWKEAEAPHSVENISKTIPIRLIRVETKN</sequence>
<evidence type="ECO:0000313" key="2">
    <source>
        <dbReference type="EMBL" id="RKS56057.1"/>
    </source>
</evidence>
<dbReference type="Gene3D" id="2.60.120.10">
    <property type="entry name" value="Jelly Rolls"/>
    <property type="match status" value="1"/>
</dbReference>
<dbReference type="EMBL" id="RBLG01000001">
    <property type="protein sequence ID" value="RKS56057.1"/>
    <property type="molecule type" value="Genomic_DNA"/>
</dbReference>
<dbReference type="InterPro" id="IPR014710">
    <property type="entry name" value="RmlC-like_jellyroll"/>
</dbReference>
<gene>
    <name evidence="2" type="ORF">BC962_1034</name>
</gene>
<keyword evidence="3" id="KW-1185">Reference proteome</keyword>
<evidence type="ECO:0000313" key="3">
    <source>
        <dbReference type="Proteomes" id="UP000276282"/>
    </source>
</evidence>
<organism evidence="2 3">
    <name type="scientific">Gillisia mitskevichiae</name>
    <dbReference type="NCBI Taxonomy" id="270921"/>
    <lineage>
        <taxon>Bacteria</taxon>
        <taxon>Pseudomonadati</taxon>
        <taxon>Bacteroidota</taxon>
        <taxon>Flavobacteriia</taxon>
        <taxon>Flavobacteriales</taxon>
        <taxon>Flavobacteriaceae</taxon>
        <taxon>Gillisia</taxon>
    </lineage>
</organism>